<comment type="caution">
    <text evidence="3">The sequence shown here is derived from an EMBL/GenBank/DDBJ whole genome shotgun (WGS) entry which is preliminary data.</text>
</comment>
<dbReference type="AlphaFoldDB" id="A0A545VIB3"/>
<evidence type="ECO:0000256" key="2">
    <source>
        <dbReference type="SAM" id="Phobius"/>
    </source>
</evidence>
<gene>
    <name evidence="3" type="ORF">IF1G_11088</name>
</gene>
<protein>
    <submittedName>
        <fullName evidence="3">Uncharacterized protein</fullName>
    </submittedName>
</protein>
<reference evidence="3 4" key="1">
    <citation type="journal article" date="2019" name="Appl. Microbiol. Biotechnol.">
        <title>Genome sequence of Isaria javanica and comparative genome analysis insights into family S53 peptidase evolution in fungal entomopathogens.</title>
        <authorList>
            <person name="Lin R."/>
            <person name="Zhang X."/>
            <person name="Xin B."/>
            <person name="Zou M."/>
            <person name="Gao Y."/>
            <person name="Qin F."/>
            <person name="Hu Q."/>
            <person name="Xie B."/>
            <person name="Cheng X."/>
        </authorList>
    </citation>
    <scope>NUCLEOTIDE SEQUENCE [LARGE SCALE GENOMIC DNA]</scope>
    <source>
        <strain evidence="3 4">IJ1G</strain>
    </source>
</reference>
<accession>A0A545VIB3</accession>
<keyword evidence="2" id="KW-0472">Membrane</keyword>
<dbReference type="Proteomes" id="UP000315783">
    <property type="component" value="Unassembled WGS sequence"/>
</dbReference>
<sequence length="142" mass="15939">MVPLIFGHSLFGYVVAEHYVKTVRHSRDTTNLINALYGVSFCSSAAAAIYAFVMVVLAGLGRAIEYPCVNLYALTVLKLVPVMILDHIKDRTKEPISPESRKSAQNQNGPSLSRFSADSLRPSRLQHGRARVMRIFDPMRWF</sequence>
<feature type="region of interest" description="Disordered" evidence="1">
    <location>
        <begin position="94"/>
        <end position="122"/>
    </location>
</feature>
<keyword evidence="4" id="KW-1185">Reference proteome</keyword>
<feature type="transmembrane region" description="Helical" evidence="2">
    <location>
        <begin position="32"/>
        <end position="57"/>
    </location>
</feature>
<feature type="transmembrane region" description="Helical" evidence="2">
    <location>
        <begin position="69"/>
        <end position="88"/>
    </location>
</feature>
<proteinExistence type="predicted"/>
<name>A0A545VIB3_9HYPO</name>
<organism evidence="3 4">
    <name type="scientific">Cordyceps javanica</name>
    <dbReference type="NCBI Taxonomy" id="43265"/>
    <lineage>
        <taxon>Eukaryota</taxon>
        <taxon>Fungi</taxon>
        <taxon>Dikarya</taxon>
        <taxon>Ascomycota</taxon>
        <taxon>Pezizomycotina</taxon>
        <taxon>Sordariomycetes</taxon>
        <taxon>Hypocreomycetidae</taxon>
        <taxon>Hypocreales</taxon>
        <taxon>Cordycipitaceae</taxon>
        <taxon>Cordyceps</taxon>
    </lineage>
</organism>
<keyword evidence="2" id="KW-0812">Transmembrane</keyword>
<keyword evidence="2" id="KW-1133">Transmembrane helix</keyword>
<evidence type="ECO:0000313" key="4">
    <source>
        <dbReference type="Proteomes" id="UP000315783"/>
    </source>
</evidence>
<evidence type="ECO:0000256" key="1">
    <source>
        <dbReference type="SAM" id="MobiDB-lite"/>
    </source>
</evidence>
<evidence type="ECO:0000313" key="3">
    <source>
        <dbReference type="EMBL" id="TQV90255.1"/>
    </source>
</evidence>
<dbReference type="EMBL" id="SPUK01000030">
    <property type="protein sequence ID" value="TQV90255.1"/>
    <property type="molecule type" value="Genomic_DNA"/>
</dbReference>
<feature type="compositionally biased region" description="Polar residues" evidence="1">
    <location>
        <begin position="103"/>
        <end position="116"/>
    </location>
</feature>